<accession>A0A0G4ELH0</accession>
<dbReference type="AlphaFoldDB" id="A0A0G4ELH0"/>
<feature type="compositionally biased region" description="Basic residues" evidence="1">
    <location>
        <begin position="430"/>
        <end position="447"/>
    </location>
</feature>
<feature type="region of interest" description="Disordered" evidence="1">
    <location>
        <begin position="1"/>
        <end position="86"/>
    </location>
</feature>
<organism evidence="2 3">
    <name type="scientific">Vitrella brassicaformis (strain CCMP3155)</name>
    <dbReference type="NCBI Taxonomy" id="1169540"/>
    <lineage>
        <taxon>Eukaryota</taxon>
        <taxon>Sar</taxon>
        <taxon>Alveolata</taxon>
        <taxon>Colpodellida</taxon>
        <taxon>Vitrellaceae</taxon>
        <taxon>Vitrella</taxon>
    </lineage>
</organism>
<feature type="region of interest" description="Disordered" evidence="1">
    <location>
        <begin position="400"/>
        <end position="450"/>
    </location>
</feature>
<dbReference type="Proteomes" id="UP000041254">
    <property type="component" value="Unassembled WGS sequence"/>
</dbReference>
<dbReference type="VEuPathDB" id="CryptoDB:Vbra_12248"/>
<dbReference type="InParanoid" id="A0A0G4ELH0"/>
<reference evidence="2 3" key="1">
    <citation type="submission" date="2014-11" db="EMBL/GenBank/DDBJ databases">
        <authorList>
            <person name="Zhu J."/>
            <person name="Qi W."/>
            <person name="Song R."/>
        </authorList>
    </citation>
    <scope>NUCLEOTIDE SEQUENCE [LARGE SCALE GENOMIC DNA]</scope>
</reference>
<evidence type="ECO:0000256" key="1">
    <source>
        <dbReference type="SAM" id="MobiDB-lite"/>
    </source>
</evidence>
<feature type="compositionally biased region" description="Pro residues" evidence="1">
    <location>
        <begin position="37"/>
        <end position="51"/>
    </location>
</feature>
<evidence type="ECO:0000313" key="2">
    <source>
        <dbReference type="EMBL" id="CEL97663.1"/>
    </source>
</evidence>
<dbReference type="EMBL" id="CDMY01000255">
    <property type="protein sequence ID" value="CEL97663.1"/>
    <property type="molecule type" value="Genomic_DNA"/>
</dbReference>
<feature type="compositionally biased region" description="Low complexity" evidence="1">
    <location>
        <begin position="52"/>
        <end position="83"/>
    </location>
</feature>
<sequence>MSSSPPSSPPGPPPPSGAAPQRPPLTAGVQRAGVPTSPHPSPPSVPAPSPPSATLASTQLAGTTAGASSGSPSSRPAAGSTPTQATGTVTANAAGYWASIAPAATLPGVQSVKFKQALVYFRRSKIRVKARVVSTSVTIIGTCGVDGASMLGSASTGVQKMSDGTRGTPVVLELLTHRPLKIHLCYPRHHPKYEPYGTDLAFVAKRAGKEWQAHFAVPDDYFGAGKTAFVKLYVEFDAALDLKLMGFPHGVGPNGSGMVGVVFDFNDPNQWPFRFQRDFHCSHAMPVEYVTPSSTITTAHHGMVVNEEKDTWQWRPAPGLISPSRFVLGVHSGRATDTVTIATYSVTEASGIVDLWSKNFLLNPPAFDPSHVLSGRIAIEGTFDVDVSLSKHTSTLKHIDMGDVETPGDAETPGDVETPSDVKTPGYALYRHRHRQQRPARRPRPGGRWRQDEYKFKLETNKSAADIGWVEEGNQTFILHKSYDKIGCFNMPVADLLQEPRDPTPPWGSRVTNIETYELTVNGAETLRAYRPSAALLGPTPTALGPIGNVSRNSLTAKPSWTYPVKEFLATPFEQIIDIELKEDTTQDAAGAAMPPMKSSVAVRFEDEANTARAIGVSPSVPVPTIDDADGPSSSNSK</sequence>
<feature type="region of interest" description="Disordered" evidence="1">
    <location>
        <begin position="615"/>
        <end position="638"/>
    </location>
</feature>
<feature type="compositionally biased region" description="Pro residues" evidence="1">
    <location>
        <begin position="1"/>
        <end position="23"/>
    </location>
</feature>
<proteinExistence type="predicted"/>
<protein>
    <submittedName>
        <fullName evidence="2">Uncharacterized protein</fullName>
    </submittedName>
</protein>
<feature type="compositionally biased region" description="Acidic residues" evidence="1">
    <location>
        <begin position="402"/>
        <end position="414"/>
    </location>
</feature>
<keyword evidence="3" id="KW-1185">Reference proteome</keyword>
<gene>
    <name evidence="2" type="ORF">Vbra_12248</name>
</gene>
<evidence type="ECO:0000313" key="3">
    <source>
        <dbReference type="Proteomes" id="UP000041254"/>
    </source>
</evidence>
<name>A0A0G4ELH0_VITBC</name>